<dbReference type="EMBL" id="AZBU02000001">
    <property type="protein sequence ID" value="TMS35773.1"/>
    <property type="molecule type" value="Genomic_DNA"/>
</dbReference>
<dbReference type="AlphaFoldDB" id="A0A4V6YSV8"/>
<accession>A0A4V6YSV8</accession>
<keyword evidence="1" id="KW-0472">Membrane</keyword>
<name>A0A4V6YSV8_STECR</name>
<feature type="transmembrane region" description="Helical" evidence="1">
    <location>
        <begin position="32"/>
        <end position="52"/>
    </location>
</feature>
<proteinExistence type="predicted"/>
<reference evidence="2 3" key="1">
    <citation type="journal article" date="2015" name="Genome Biol.">
        <title>Comparative genomics of Steinernema reveals deeply conserved gene regulatory networks.</title>
        <authorList>
            <person name="Dillman A.R."/>
            <person name="Macchietto M."/>
            <person name="Porter C.F."/>
            <person name="Rogers A."/>
            <person name="Williams B."/>
            <person name="Antoshechkin I."/>
            <person name="Lee M.M."/>
            <person name="Goodwin Z."/>
            <person name="Lu X."/>
            <person name="Lewis E.E."/>
            <person name="Goodrich-Blair H."/>
            <person name="Stock S.P."/>
            <person name="Adams B.J."/>
            <person name="Sternberg P.W."/>
            <person name="Mortazavi A."/>
        </authorList>
    </citation>
    <scope>NUCLEOTIDE SEQUENCE [LARGE SCALE GENOMIC DNA]</scope>
    <source>
        <strain evidence="2 3">ALL</strain>
    </source>
</reference>
<keyword evidence="1" id="KW-0812">Transmembrane</keyword>
<dbReference type="EMBL" id="CM016762">
    <property type="protein sequence ID" value="TMS35773.1"/>
    <property type="molecule type" value="Genomic_DNA"/>
</dbReference>
<organism evidence="2 3">
    <name type="scientific">Steinernema carpocapsae</name>
    <name type="common">Entomopathogenic nematode</name>
    <dbReference type="NCBI Taxonomy" id="34508"/>
    <lineage>
        <taxon>Eukaryota</taxon>
        <taxon>Metazoa</taxon>
        <taxon>Ecdysozoa</taxon>
        <taxon>Nematoda</taxon>
        <taxon>Chromadorea</taxon>
        <taxon>Rhabditida</taxon>
        <taxon>Tylenchina</taxon>
        <taxon>Panagrolaimomorpha</taxon>
        <taxon>Strongyloidoidea</taxon>
        <taxon>Steinernematidae</taxon>
        <taxon>Steinernema</taxon>
    </lineage>
</organism>
<reference evidence="2 3" key="2">
    <citation type="journal article" date="2019" name="G3 (Bethesda)">
        <title>Hybrid Assembly of the Genome of the Entomopathogenic Nematode Steinernema carpocapsae Identifies the X-Chromosome.</title>
        <authorList>
            <person name="Serra L."/>
            <person name="Macchietto M."/>
            <person name="Macias-Munoz A."/>
            <person name="McGill C.J."/>
            <person name="Rodriguez I.M."/>
            <person name="Rodriguez B."/>
            <person name="Murad R."/>
            <person name="Mortazavi A."/>
        </authorList>
    </citation>
    <scope>NUCLEOTIDE SEQUENCE [LARGE SCALE GENOMIC DNA]</scope>
    <source>
        <strain evidence="2 3">ALL</strain>
    </source>
</reference>
<evidence type="ECO:0000313" key="3">
    <source>
        <dbReference type="Proteomes" id="UP000298663"/>
    </source>
</evidence>
<keyword evidence="1" id="KW-1133">Transmembrane helix</keyword>
<sequence length="85" mass="9545">MLSLGITVVAVSMVYAGSVWRYSHTFSDASEASLMRFGGLMLNLTCTSAFLFSQFATRKHQVVWFMNVAHYVAQLLLCLANERTF</sequence>
<keyword evidence="3" id="KW-1185">Reference proteome</keyword>
<dbReference type="OrthoDB" id="5864807at2759"/>
<evidence type="ECO:0000313" key="2">
    <source>
        <dbReference type="EMBL" id="TMS35773.1"/>
    </source>
</evidence>
<gene>
    <name evidence="2" type="ORF">L596_003096</name>
</gene>
<protein>
    <submittedName>
        <fullName evidence="2">Uncharacterized protein</fullName>
    </submittedName>
</protein>
<comment type="caution">
    <text evidence="2">The sequence shown here is derived from an EMBL/GenBank/DDBJ whole genome shotgun (WGS) entry which is preliminary data.</text>
</comment>
<dbReference type="Proteomes" id="UP000298663">
    <property type="component" value="Chromosome X"/>
</dbReference>
<evidence type="ECO:0000256" key="1">
    <source>
        <dbReference type="SAM" id="Phobius"/>
    </source>
</evidence>